<reference evidence="2 3" key="1">
    <citation type="submission" date="2024-01" db="EMBL/GenBank/DDBJ databases">
        <title>The genomes of 5 underutilized Papilionoideae crops provide insights into root nodulation and disease resistanc.</title>
        <authorList>
            <person name="Yuan L."/>
        </authorList>
    </citation>
    <scope>NUCLEOTIDE SEQUENCE [LARGE SCALE GENOMIC DNA]</scope>
    <source>
        <strain evidence="2">ZHUSHIDOU_FW_LH</strain>
        <tissue evidence="2">Leaf</tissue>
    </source>
</reference>
<feature type="region of interest" description="Disordered" evidence="1">
    <location>
        <begin position="38"/>
        <end position="70"/>
    </location>
</feature>
<evidence type="ECO:0000313" key="3">
    <source>
        <dbReference type="Proteomes" id="UP001372338"/>
    </source>
</evidence>
<dbReference type="EMBL" id="JAYWIO010000008">
    <property type="protein sequence ID" value="KAK7243489.1"/>
    <property type="molecule type" value="Genomic_DNA"/>
</dbReference>
<feature type="region of interest" description="Disordered" evidence="1">
    <location>
        <begin position="1"/>
        <end position="24"/>
    </location>
</feature>
<keyword evidence="3" id="KW-1185">Reference proteome</keyword>
<dbReference type="AlphaFoldDB" id="A0AAN9DZE0"/>
<feature type="compositionally biased region" description="Basic and acidic residues" evidence="1">
    <location>
        <begin position="1"/>
        <end position="19"/>
    </location>
</feature>
<evidence type="ECO:0000256" key="1">
    <source>
        <dbReference type="SAM" id="MobiDB-lite"/>
    </source>
</evidence>
<name>A0AAN9DZE0_CROPI</name>
<organism evidence="2 3">
    <name type="scientific">Crotalaria pallida</name>
    <name type="common">Smooth rattlebox</name>
    <name type="synonym">Crotalaria striata</name>
    <dbReference type="NCBI Taxonomy" id="3830"/>
    <lineage>
        <taxon>Eukaryota</taxon>
        <taxon>Viridiplantae</taxon>
        <taxon>Streptophyta</taxon>
        <taxon>Embryophyta</taxon>
        <taxon>Tracheophyta</taxon>
        <taxon>Spermatophyta</taxon>
        <taxon>Magnoliopsida</taxon>
        <taxon>eudicotyledons</taxon>
        <taxon>Gunneridae</taxon>
        <taxon>Pentapetalae</taxon>
        <taxon>rosids</taxon>
        <taxon>fabids</taxon>
        <taxon>Fabales</taxon>
        <taxon>Fabaceae</taxon>
        <taxon>Papilionoideae</taxon>
        <taxon>50 kb inversion clade</taxon>
        <taxon>genistoids sensu lato</taxon>
        <taxon>core genistoids</taxon>
        <taxon>Crotalarieae</taxon>
        <taxon>Crotalaria</taxon>
    </lineage>
</organism>
<gene>
    <name evidence="2" type="ORF">RIF29_38287</name>
</gene>
<accession>A0AAN9DZE0</accession>
<comment type="caution">
    <text evidence="2">The sequence shown here is derived from an EMBL/GenBank/DDBJ whole genome shotgun (WGS) entry which is preliminary data.</text>
</comment>
<proteinExistence type="predicted"/>
<protein>
    <submittedName>
        <fullName evidence="2">Uncharacterized protein</fullName>
    </submittedName>
</protein>
<dbReference type="Proteomes" id="UP001372338">
    <property type="component" value="Unassembled WGS sequence"/>
</dbReference>
<evidence type="ECO:0000313" key="2">
    <source>
        <dbReference type="EMBL" id="KAK7243489.1"/>
    </source>
</evidence>
<sequence length="70" mass="7649">MKKQWVEKKKVAPVEEQKNEAGSTKEAAIIEIDDTAASTSKIEEKSESATGTVIAETVSEKNEDPNEEVN</sequence>